<sequence>MRRSRRYVLSAAALGLALAATGCTYMSPVQTKDFYQAADGTNANIEQDGALYAGVRNAVLVVGADGAATFSATVANYSDEEISVELTGLEEGSTLFSATVQVPAHETLEIGHSGAEQEIPVSTVSAHAGAILDLEVVAAGQATTVSLPVLDDSLEYYQPEEPAAG</sequence>
<keyword evidence="1" id="KW-0732">Signal</keyword>
<dbReference type="EMBL" id="QSWH01000003">
    <property type="protein sequence ID" value="RRR23111.1"/>
    <property type="molecule type" value="Genomic_DNA"/>
</dbReference>
<dbReference type="KEGG" id="bsau:DWV08_01915"/>
<dbReference type="Proteomes" id="UP000282185">
    <property type="component" value="Unassembled WGS sequence"/>
</dbReference>
<evidence type="ECO:0000313" key="3">
    <source>
        <dbReference type="EMBL" id="RRR23111.1"/>
    </source>
</evidence>
<evidence type="ECO:0000313" key="2">
    <source>
        <dbReference type="EMBL" id="AXK44499.1"/>
    </source>
</evidence>
<keyword evidence="4" id="KW-1185">Reference proteome</keyword>
<evidence type="ECO:0000313" key="5">
    <source>
        <dbReference type="Proteomes" id="UP000282185"/>
    </source>
</evidence>
<proteinExistence type="predicted"/>
<dbReference type="AlphaFoldDB" id="A0A345YKP7"/>
<reference evidence="3 5" key="2">
    <citation type="submission" date="2018-08" db="EMBL/GenBank/DDBJ databases">
        <title>Brachybacterium saurashtrense DSM 23186.</title>
        <authorList>
            <person name="Li Y."/>
        </authorList>
    </citation>
    <scope>NUCLEOTIDE SEQUENCE [LARGE SCALE GENOMIC DNA]</scope>
    <source>
        <strain evidence="3 5">DSM 23186</strain>
    </source>
</reference>
<reference evidence="2 4" key="1">
    <citation type="submission" date="2018-07" db="EMBL/GenBank/DDBJ databases">
        <title>Brachybacterium saurashtrense DSM 23186 genome sequence.</title>
        <authorList>
            <person name="Guo L."/>
        </authorList>
    </citation>
    <scope>NUCLEOTIDE SEQUENCE [LARGE SCALE GENOMIC DNA]</scope>
    <source>
        <strain evidence="2 4">DSM 23186</strain>
    </source>
</reference>
<dbReference type="PROSITE" id="PS51257">
    <property type="entry name" value="PROKAR_LIPOPROTEIN"/>
    <property type="match status" value="1"/>
</dbReference>
<feature type="signal peptide" evidence="1">
    <location>
        <begin position="1"/>
        <end position="19"/>
    </location>
</feature>
<gene>
    <name evidence="2" type="ORF">DWV08_01915</name>
    <name evidence="3" type="ORF">DXU92_07045</name>
</gene>
<accession>A0A345YKP7</accession>
<dbReference type="RefSeq" id="WP_115412254.1">
    <property type="nucleotide sequence ID" value="NZ_ML133882.1"/>
</dbReference>
<evidence type="ECO:0008006" key="6">
    <source>
        <dbReference type="Google" id="ProtNLM"/>
    </source>
</evidence>
<dbReference type="Proteomes" id="UP000254236">
    <property type="component" value="Chromosome"/>
</dbReference>
<protein>
    <recommendedName>
        <fullName evidence="6">DNA modification methylase</fullName>
    </recommendedName>
</protein>
<dbReference type="InterPro" id="IPR006311">
    <property type="entry name" value="TAT_signal"/>
</dbReference>
<feature type="chain" id="PRO_5044584602" description="DNA modification methylase" evidence="1">
    <location>
        <begin position="20"/>
        <end position="165"/>
    </location>
</feature>
<dbReference type="OrthoDB" id="4793366at2"/>
<dbReference type="PROSITE" id="PS51318">
    <property type="entry name" value="TAT"/>
    <property type="match status" value="1"/>
</dbReference>
<organism evidence="3 5">
    <name type="scientific">Brachybacterium saurashtrense</name>
    <dbReference type="NCBI Taxonomy" id="556288"/>
    <lineage>
        <taxon>Bacteria</taxon>
        <taxon>Bacillati</taxon>
        <taxon>Actinomycetota</taxon>
        <taxon>Actinomycetes</taxon>
        <taxon>Micrococcales</taxon>
        <taxon>Dermabacteraceae</taxon>
        <taxon>Brachybacterium</taxon>
    </lineage>
</organism>
<name>A0A345YKP7_9MICO</name>
<evidence type="ECO:0000313" key="4">
    <source>
        <dbReference type="Proteomes" id="UP000254236"/>
    </source>
</evidence>
<dbReference type="EMBL" id="CP031356">
    <property type="protein sequence ID" value="AXK44499.1"/>
    <property type="molecule type" value="Genomic_DNA"/>
</dbReference>
<evidence type="ECO:0000256" key="1">
    <source>
        <dbReference type="SAM" id="SignalP"/>
    </source>
</evidence>